<comment type="caution">
    <text evidence="1">The sequence shown here is derived from an EMBL/GenBank/DDBJ whole genome shotgun (WGS) entry which is preliminary data.</text>
</comment>
<evidence type="ECO:0000313" key="2">
    <source>
        <dbReference type="Proteomes" id="UP000789366"/>
    </source>
</evidence>
<reference evidence="1" key="1">
    <citation type="submission" date="2021-06" db="EMBL/GenBank/DDBJ databases">
        <authorList>
            <person name="Kallberg Y."/>
            <person name="Tangrot J."/>
            <person name="Rosling A."/>
        </authorList>
    </citation>
    <scope>NUCLEOTIDE SEQUENCE</scope>
    <source>
        <strain evidence="1">28 12/20/2015</strain>
    </source>
</reference>
<dbReference type="Proteomes" id="UP000789366">
    <property type="component" value="Unassembled WGS sequence"/>
</dbReference>
<organism evidence="1 2">
    <name type="scientific">Cetraspora pellucida</name>
    <dbReference type="NCBI Taxonomy" id="1433469"/>
    <lineage>
        <taxon>Eukaryota</taxon>
        <taxon>Fungi</taxon>
        <taxon>Fungi incertae sedis</taxon>
        <taxon>Mucoromycota</taxon>
        <taxon>Glomeromycotina</taxon>
        <taxon>Glomeromycetes</taxon>
        <taxon>Diversisporales</taxon>
        <taxon>Gigasporaceae</taxon>
        <taxon>Cetraspora</taxon>
    </lineage>
</organism>
<gene>
    <name evidence="1" type="ORF">SPELUC_LOCUS1736</name>
</gene>
<dbReference type="EMBL" id="CAJVPW010000988">
    <property type="protein sequence ID" value="CAG8471928.1"/>
    <property type="molecule type" value="Genomic_DNA"/>
</dbReference>
<keyword evidence="2" id="KW-1185">Reference proteome</keyword>
<name>A0ACA9KHF6_9GLOM</name>
<protein>
    <submittedName>
        <fullName evidence="1">14318_t:CDS:1</fullName>
    </submittedName>
</protein>
<accession>A0ACA9KHF6</accession>
<proteinExistence type="predicted"/>
<evidence type="ECO:0000313" key="1">
    <source>
        <dbReference type="EMBL" id="CAG8471928.1"/>
    </source>
</evidence>
<sequence>MPEIITPQKRINQIIENIPLVANKRFNFKSIKENIKIFHADCLLALDKMESNSQRKEKAKVIGGLPVGMKFDPQQGKRLQEFMSVVAQKLLRVLKPGGFFLCFSQGRLYHRTVVAIEEAGFEIRDMII</sequence>